<evidence type="ECO:0000256" key="1">
    <source>
        <dbReference type="SAM" id="Coils"/>
    </source>
</evidence>
<comment type="caution">
    <text evidence="2">The sequence shown here is derived from an EMBL/GenBank/DDBJ whole genome shotgun (WGS) entry which is preliminary data.</text>
</comment>
<accession>A0ABT2DRG2</accession>
<dbReference type="EMBL" id="JANTOO010000014">
    <property type="protein sequence ID" value="MCS1397508.1"/>
    <property type="molecule type" value="Genomic_DNA"/>
</dbReference>
<dbReference type="Pfam" id="PF19645">
    <property type="entry name" value="DUF6148"/>
    <property type="match status" value="1"/>
</dbReference>
<organism evidence="2 3">
    <name type="scientific">Lysinibacillus pinottii</name>
    <dbReference type="NCBI Taxonomy" id="2973932"/>
    <lineage>
        <taxon>Bacteria</taxon>
        <taxon>Bacillati</taxon>
        <taxon>Bacillota</taxon>
        <taxon>Bacilli</taxon>
        <taxon>Bacillales</taxon>
        <taxon>Bacillaceae</taxon>
        <taxon>Lysinibacillus</taxon>
    </lineage>
</organism>
<feature type="coiled-coil region" evidence="1">
    <location>
        <begin position="33"/>
        <end position="60"/>
    </location>
</feature>
<keyword evidence="3" id="KW-1185">Reference proteome</keyword>
<proteinExistence type="predicted"/>
<protein>
    <submittedName>
        <fullName evidence="2">DUF6148 family protein</fullName>
    </submittedName>
</protein>
<reference evidence="2 3" key="1">
    <citation type="submission" date="2022-08" db="EMBL/GenBank/DDBJ databases">
        <title>Lysinibacillus sequencing.</title>
        <authorList>
            <person name="Dunlap C."/>
        </authorList>
    </citation>
    <scope>NUCLEOTIDE SEQUENCE [LARGE SCALE GENOMIC DNA]</scope>
    <source>
        <strain evidence="2 3">PB211</strain>
    </source>
</reference>
<dbReference type="Proteomes" id="UP001525021">
    <property type="component" value="Unassembled WGS sequence"/>
</dbReference>
<evidence type="ECO:0000313" key="3">
    <source>
        <dbReference type="Proteomes" id="UP001525021"/>
    </source>
</evidence>
<dbReference type="RefSeq" id="WP_036162184.1">
    <property type="nucleotide sequence ID" value="NZ_JANTOO010000014.1"/>
</dbReference>
<keyword evidence="1" id="KW-0175">Coiled coil</keyword>
<name>A0ABT2DRG2_9BACI</name>
<gene>
    <name evidence="2" type="ORF">NXZ79_15865</name>
</gene>
<dbReference type="InterPro" id="IPR046146">
    <property type="entry name" value="DUF6148"/>
</dbReference>
<evidence type="ECO:0000313" key="2">
    <source>
        <dbReference type="EMBL" id="MCS1397508.1"/>
    </source>
</evidence>
<sequence>MAFSVQEINKRLQMWLDAEEAIANGQSYSIDNRRLERANLAQVREQIKFWKKELFQAEEKLSGRSKRRVMRVVPRDL</sequence>